<sequence>MGDGASDPCPEEASNRFMTYDVLRIIVSLVIDDALKETMLQPVYWMPAKRLKKVEPTTRLDAEFAQGPFLTAKAQPAGPKAYRSLQRQRFERFRSISQTNQDSRALALACFHFVSLSRESYGFERHGWVCPRADFLVFPLTGPPAPEIARAMRLSPTMQLFENLRLVQDLPISISLSVATPVVHALPHLRTVSFRRTGTIPTQPTVSIVEPGSPAQWSHEMLSYLAERGVRVSAYDEEMMAADFEVTGLPGGGFRLSSGEAQDSIQFHVVSRYRGPLPSTFGDTSETQWWTKYDGLVSHEFTLAHGKGCWECRLQFFVAAVWFSLTIFWLV</sequence>
<organism evidence="1 2">
    <name type="scientific">Colletotrichum orbiculare (strain 104-T / ATCC 96160 / CBS 514.97 / LARS 414 / MAFF 240422)</name>
    <name type="common">Cucumber anthracnose fungus</name>
    <name type="synonym">Colletotrichum lagenarium</name>
    <dbReference type="NCBI Taxonomy" id="1213857"/>
    <lineage>
        <taxon>Eukaryota</taxon>
        <taxon>Fungi</taxon>
        <taxon>Dikarya</taxon>
        <taxon>Ascomycota</taxon>
        <taxon>Pezizomycotina</taxon>
        <taxon>Sordariomycetes</taxon>
        <taxon>Hypocreomycetidae</taxon>
        <taxon>Glomerellales</taxon>
        <taxon>Glomerellaceae</taxon>
        <taxon>Colletotrichum</taxon>
        <taxon>Colletotrichum orbiculare species complex</taxon>
    </lineage>
</organism>
<comment type="caution">
    <text evidence="1">The sequence shown here is derived from an EMBL/GenBank/DDBJ whole genome shotgun (WGS) entry which is preliminary data.</text>
</comment>
<evidence type="ECO:0000313" key="2">
    <source>
        <dbReference type="Proteomes" id="UP000014480"/>
    </source>
</evidence>
<dbReference type="EMBL" id="AMCV02000031">
    <property type="protein sequence ID" value="TDZ17247.1"/>
    <property type="molecule type" value="Genomic_DNA"/>
</dbReference>
<reference evidence="2" key="1">
    <citation type="journal article" date="2013" name="New Phytol.">
        <title>Comparative genomic and transcriptomic analyses reveal the hemibiotrophic stage shift of Colletotrichum fungi.</title>
        <authorList>
            <person name="Gan P."/>
            <person name="Ikeda K."/>
            <person name="Irieda H."/>
            <person name="Narusaka M."/>
            <person name="O'Connell R.J."/>
            <person name="Narusaka Y."/>
            <person name="Takano Y."/>
            <person name="Kubo Y."/>
            <person name="Shirasu K."/>
        </authorList>
    </citation>
    <scope>NUCLEOTIDE SEQUENCE [LARGE SCALE GENOMIC DNA]</scope>
    <source>
        <strain evidence="2">104-T / ATCC 96160 / CBS 514.97 / LARS 414 / MAFF 240422</strain>
    </source>
</reference>
<proteinExistence type="predicted"/>
<accession>A0A484FK26</accession>
<reference evidence="2" key="2">
    <citation type="journal article" date="2019" name="Mol. Plant Microbe Interact.">
        <title>Genome sequence resources for four phytopathogenic fungi from the Colletotrichum orbiculare species complex.</title>
        <authorList>
            <person name="Gan P."/>
            <person name="Tsushima A."/>
            <person name="Narusaka M."/>
            <person name="Narusaka Y."/>
            <person name="Takano Y."/>
            <person name="Kubo Y."/>
            <person name="Shirasu K."/>
        </authorList>
    </citation>
    <scope>GENOME REANNOTATION</scope>
    <source>
        <strain evidence="2">104-T / ATCC 96160 / CBS 514.97 / LARS 414 / MAFF 240422</strain>
    </source>
</reference>
<dbReference type="AlphaFoldDB" id="A0A484FK26"/>
<name>A0A484FK26_COLOR</name>
<evidence type="ECO:0000313" key="1">
    <source>
        <dbReference type="EMBL" id="TDZ17247.1"/>
    </source>
</evidence>
<dbReference type="Proteomes" id="UP000014480">
    <property type="component" value="Unassembled WGS sequence"/>
</dbReference>
<protein>
    <submittedName>
        <fullName evidence="1">Uncharacterized protein</fullName>
    </submittedName>
</protein>
<keyword evidence="2" id="KW-1185">Reference proteome</keyword>
<gene>
    <name evidence="1" type="ORF">Cob_v009789</name>
</gene>